<dbReference type="Proteomes" id="UP000625735">
    <property type="component" value="Unassembled WGS sequence"/>
</dbReference>
<feature type="transmembrane region" description="Helical" evidence="1">
    <location>
        <begin position="6"/>
        <end position="22"/>
    </location>
</feature>
<reference evidence="2" key="2">
    <citation type="submission" date="2020-09" db="EMBL/GenBank/DDBJ databases">
        <authorList>
            <person name="Sun Q."/>
            <person name="Zhou Y."/>
        </authorList>
    </citation>
    <scope>NUCLEOTIDE SEQUENCE</scope>
    <source>
        <strain evidence="2">CGMCC 1.12506</strain>
    </source>
</reference>
<accession>A0A917DDG8</accession>
<keyword evidence="3" id="KW-1185">Reference proteome</keyword>
<keyword evidence="1" id="KW-0472">Membrane</keyword>
<keyword evidence="1" id="KW-1133">Transmembrane helix</keyword>
<dbReference type="EMBL" id="BMFG01000006">
    <property type="protein sequence ID" value="GGD27783.1"/>
    <property type="molecule type" value="Genomic_DNA"/>
</dbReference>
<comment type="caution">
    <text evidence="2">The sequence shown here is derived from an EMBL/GenBank/DDBJ whole genome shotgun (WGS) entry which is preliminary data.</text>
</comment>
<proteinExistence type="predicted"/>
<evidence type="ECO:0000256" key="1">
    <source>
        <dbReference type="SAM" id="Phobius"/>
    </source>
</evidence>
<evidence type="ECO:0000313" key="2">
    <source>
        <dbReference type="EMBL" id="GGD27783.1"/>
    </source>
</evidence>
<gene>
    <name evidence="2" type="ORF">GCM10011343_17450</name>
</gene>
<name>A0A917DDG8_9FLAO</name>
<evidence type="ECO:0000313" key="3">
    <source>
        <dbReference type="Proteomes" id="UP000625735"/>
    </source>
</evidence>
<sequence length="253" mass="28369">MITFIIIVVVLILAILGLVKFIDKKVNSKVKPVISIALWLISAVFAYLIYQSIQAPIKFDKLKEKRFQAAVNKMIDLKAVQLAYKSINGKYADNLDTLVAFIENEKFVILERKDTSIADIKKNRAFGLSVGSDGVGGYFKDTVKVREIGKVSIKDSLFKDSDRYKRLNIVRVDGIEATIDLKSGFIDRNDAKVPVFEAKLNKADLLKDQDQSLVKREKNVVSVDGINGEFIMLGSLEEVSMSGNWPKKYGNNE</sequence>
<dbReference type="AlphaFoldDB" id="A0A917DDG8"/>
<keyword evidence="1" id="KW-0812">Transmembrane</keyword>
<reference evidence="2" key="1">
    <citation type="journal article" date="2014" name="Int. J. Syst. Evol. Microbiol.">
        <title>Complete genome sequence of Corynebacterium casei LMG S-19264T (=DSM 44701T), isolated from a smear-ripened cheese.</title>
        <authorList>
            <consortium name="US DOE Joint Genome Institute (JGI-PGF)"/>
            <person name="Walter F."/>
            <person name="Albersmeier A."/>
            <person name="Kalinowski J."/>
            <person name="Ruckert C."/>
        </authorList>
    </citation>
    <scope>NUCLEOTIDE SEQUENCE</scope>
    <source>
        <strain evidence="2">CGMCC 1.12506</strain>
    </source>
</reference>
<protein>
    <submittedName>
        <fullName evidence="2">Uncharacterized protein</fullName>
    </submittedName>
</protein>
<dbReference type="RefSeq" id="WP_188362179.1">
    <property type="nucleotide sequence ID" value="NZ_BMFG01000006.1"/>
</dbReference>
<organism evidence="2 3">
    <name type="scientific">Flavobacterium orientale</name>
    <dbReference type="NCBI Taxonomy" id="1756020"/>
    <lineage>
        <taxon>Bacteria</taxon>
        <taxon>Pseudomonadati</taxon>
        <taxon>Bacteroidota</taxon>
        <taxon>Flavobacteriia</taxon>
        <taxon>Flavobacteriales</taxon>
        <taxon>Flavobacteriaceae</taxon>
        <taxon>Flavobacterium</taxon>
    </lineage>
</organism>
<feature type="transmembrane region" description="Helical" evidence="1">
    <location>
        <begin position="34"/>
        <end position="53"/>
    </location>
</feature>